<feature type="chain" id="PRO_5046296365" description="Secreted protein" evidence="1">
    <location>
        <begin position="26"/>
        <end position="513"/>
    </location>
</feature>
<organism evidence="2 3">
    <name type="scientific">Amycolatopsis minnesotensis</name>
    <dbReference type="NCBI Taxonomy" id="337894"/>
    <lineage>
        <taxon>Bacteria</taxon>
        <taxon>Bacillati</taxon>
        <taxon>Actinomycetota</taxon>
        <taxon>Actinomycetes</taxon>
        <taxon>Pseudonocardiales</taxon>
        <taxon>Pseudonocardiaceae</taxon>
        <taxon>Amycolatopsis</taxon>
    </lineage>
</organism>
<protein>
    <recommendedName>
        <fullName evidence="4">Secreted protein</fullName>
    </recommendedName>
</protein>
<dbReference type="RefSeq" id="WP_344416791.1">
    <property type="nucleotide sequence ID" value="NZ_BAAANN010000008.1"/>
</dbReference>
<gene>
    <name evidence="2" type="ORF">GCM10009754_23970</name>
</gene>
<dbReference type="Proteomes" id="UP001501116">
    <property type="component" value="Unassembled WGS sequence"/>
</dbReference>
<reference evidence="2 3" key="1">
    <citation type="journal article" date="2019" name="Int. J. Syst. Evol. Microbiol.">
        <title>The Global Catalogue of Microorganisms (GCM) 10K type strain sequencing project: providing services to taxonomists for standard genome sequencing and annotation.</title>
        <authorList>
            <consortium name="The Broad Institute Genomics Platform"/>
            <consortium name="The Broad Institute Genome Sequencing Center for Infectious Disease"/>
            <person name="Wu L."/>
            <person name="Ma J."/>
        </authorList>
    </citation>
    <scope>NUCLEOTIDE SEQUENCE [LARGE SCALE GENOMIC DNA]</scope>
    <source>
        <strain evidence="2 3">JCM 14545</strain>
    </source>
</reference>
<dbReference type="EMBL" id="BAAANN010000008">
    <property type="protein sequence ID" value="GAA1953851.1"/>
    <property type="molecule type" value="Genomic_DNA"/>
</dbReference>
<proteinExistence type="predicted"/>
<sequence length="513" mass="54361">MKRRLVLACSLVAASVVVPSATATAAAPVCGGVSVGPEQVVVPDATRDSLGLDGWSDTALGVLRDGPGNYTFLGVAAFRGTPQHPQSIAVTKGNLDNPVAGGVAHVGSVENWPGDARWAGGGPVYRDPQSGTVLQTLHIERHFDLQDPAKGYYSELHLGRFDPATGVTTDLGPVITPALDFETAKAHHWNADVGTSSLTVVDGYLRMHYPDYYAKPDNTPGYTSFSSARAPLADVLAAAKQGTVVKWSKFHDGAWNSPGLGGPSSDLRPNQTLSWHPSTVRTASGGLAMAFGTNPSEMRFTTTATDGTSGWAPEVPLLRDPDHFDAYPNLVGTGDDPSVLSNQFYLYYLQWANPKPDWANARIMRRTVTCTAGLPSGTTAFVRYTDGSRHEVTTGPVSDARMHPEQGGTWYLKAGETAGTKPLYECRLGARDHFVSLDAGCEGSGNVIKHTAGWIYTSPPAAPNTPLYRCHAGGIDDHYVSIMTDCEKAPGAKNEGLLGYALTGPGHSAPPHP</sequence>
<keyword evidence="1" id="KW-0732">Signal</keyword>
<evidence type="ECO:0000313" key="3">
    <source>
        <dbReference type="Proteomes" id="UP001501116"/>
    </source>
</evidence>
<name>A0ABN2QNB3_9PSEU</name>
<evidence type="ECO:0008006" key="4">
    <source>
        <dbReference type="Google" id="ProtNLM"/>
    </source>
</evidence>
<accession>A0ABN2QNB3</accession>
<keyword evidence="3" id="KW-1185">Reference proteome</keyword>
<comment type="caution">
    <text evidence="2">The sequence shown here is derived from an EMBL/GenBank/DDBJ whole genome shotgun (WGS) entry which is preliminary data.</text>
</comment>
<evidence type="ECO:0000256" key="1">
    <source>
        <dbReference type="SAM" id="SignalP"/>
    </source>
</evidence>
<evidence type="ECO:0000313" key="2">
    <source>
        <dbReference type="EMBL" id="GAA1953851.1"/>
    </source>
</evidence>
<feature type="signal peptide" evidence="1">
    <location>
        <begin position="1"/>
        <end position="25"/>
    </location>
</feature>